<evidence type="ECO:0000259" key="5">
    <source>
        <dbReference type="PROSITE" id="PS51720"/>
    </source>
</evidence>
<keyword evidence="3" id="KW-0342">GTP-binding</keyword>
<feature type="domain" description="AIG1-type G" evidence="5">
    <location>
        <begin position="11"/>
        <end position="219"/>
    </location>
</feature>
<gene>
    <name evidence="6" type="ORF">GA_TR2628_c0_g1_i1_g.8466</name>
</gene>
<dbReference type="FunFam" id="3.40.50.300:FF:000840">
    <property type="entry name" value="Immune-associated nucleotide-binding protein 9"/>
    <property type="match status" value="1"/>
</dbReference>
<accession>A0A1J3DJ92</accession>
<proteinExistence type="inferred from homology"/>
<dbReference type="EMBL" id="GEVI01013081">
    <property type="protein sequence ID" value="JAU19239.1"/>
    <property type="molecule type" value="Transcribed_RNA"/>
</dbReference>
<evidence type="ECO:0000256" key="2">
    <source>
        <dbReference type="ARBA" id="ARBA00022741"/>
    </source>
</evidence>
<keyword evidence="2" id="KW-0547">Nucleotide-binding</keyword>
<feature type="coiled-coil region" evidence="4">
    <location>
        <begin position="211"/>
        <end position="238"/>
    </location>
</feature>
<dbReference type="PANTHER" id="PTHR10903:SF146">
    <property type="entry name" value="AIG1-LIKE PROTEIN_ 48352-49494-RELATED"/>
    <property type="match status" value="1"/>
</dbReference>
<keyword evidence="4" id="KW-0175">Coiled coil</keyword>
<protein>
    <recommendedName>
        <fullName evidence="5">AIG1-type G domain-containing protein</fullName>
    </recommendedName>
</protein>
<name>A0A1J3DJ92_NOCCA</name>
<dbReference type="PROSITE" id="PS51720">
    <property type="entry name" value="G_AIG1"/>
    <property type="match status" value="1"/>
</dbReference>
<evidence type="ECO:0000256" key="3">
    <source>
        <dbReference type="ARBA" id="ARBA00023134"/>
    </source>
</evidence>
<dbReference type="InterPro" id="IPR006703">
    <property type="entry name" value="G_AIG1"/>
</dbReference>
<dbReference type="GO" id="GO:0005525">
    <property type="term" value="F:GTP binding"/>
    <property type="evidence" value="ECO:0007669"/>
    <property type="project" value="UniProtKB-KW"/>
</dbReference>
<dbReference type="AlphaFoldDB" id="A0A1J3DJ92"/>
<dbReference type="SUPFAM" id="SSF52540">
    <property type="entry name" value="P-loop containing nucleoside triphosphate hydrolases"/>
    <property type="match status" value="1"/>
</dbReference>
<dbReference type="Pfam" id="PF04548">
    <property type="entry name" value="AIG1"/>
    <property type="match status" value="1"/>
</dbReference>
<comment type="similarity">
    <text evidence="1">Belongs to the TRAFAC class TrmE-Era-EngA-EngB-Septin-like GTPase superfamily. AIG1/Toc34/Toc159-like paraseptin GTPase family. IAN subfamily.</text>
</comment>
<evidence type="ECO:0000313" key="6">
    <source>
        <dbReference type="EMBL" id="JAU19239.1"/>
    </source>
</evidence>
<dbReference type="CDD" id="cd01852">
    <property type="entry name" value="AIG1"/>
    <property type="match status" value="1"/>
</dbReference>
<dbReference type="Gene3D" id="3.40.50.300">
    <property type="entry name" value="P-loop containing nucleotide triphosphate hydrolases"/>
    <property type="match status" value="1"/>
</dbReference>
<evidence type="ECO:0000256" key="1">
    <source>
        <dbReference type="ARBA" id="ARBA00008535"/>
    </source>
</evidence>
<sequence>MAGQELPSVAEAVTNIVLVGKTGNGKSATGNTLLGQKQFLSKKNAVGVTMKCEIFRAAIPNGPIINVIDTPGLFDLSVSAEFLSKEIINCLTMAKEGIHAVLFVLSAKCRISQEEELTLNTLQRIFESKILDYFIVVFTGGDELEQEGLTLDAYLGDNIPEFLRKVLRLCGGRKVLLDNRTTDDVKKAEQLKQLLDLVAEVGKQNNGQPYTDKMHQKLKEETDKLREQEREIESRNLAEADLAVMKEKLRMEHDHTIGLIQHAVEQALKQSSAKHEQEMRELKETLRQGQGSQRQQVQRLLPGVQLECSIM</sequence>
<organism evidence="6">
    <name type="scientific">Noccaea caerulescens</name>
    <name type="common">Alpine penny-cress</name>
    <name type="synonym">Thlaspi caerulescens</name>
    <dbReference type="NCBI Taxonomy" id="107243"/>
    <lineage>
        <taxon>Eukaryota</taxon>
        <taxon>Viridiplantae</taxon>
        <taxon>Streptophyta</taxon>
        <taxon>Embryophyta</taxon>
        <taxon>Tracheophyta</taxon>
        <taxon>Spermatophyta</taxon>
        <taxon>Magnoliopsida</taxon>
        <taxon>eudicotyledons</taxon>
        <taxon>Gunneridae</taxon>
        <taxon>Pentapetalae</taxon>
        <taxon>rosids</taxon>
        <taxon>malvids</taxon>
        <taxon>Brassicales</taxon>
        <taxon>Brassicaceae</taxon>
        <taxon>Coluteocarpeae</taxon>
        <taxon>Noccaea</taxon>
    </lineage>
</organism>
<dbReference type="PANTHER" id="PTHR10903">
    <property type="entry name" value="GTPASE, IMAP FAMILY MEMBER-RELATED"/>
    <property type="match status" value="1"/>
</dbReference>
<reference evidence="6" key="1">
    <citation type="submission" date="2016-07" db="EMBL/GenBank/DDBJ databases">
        <title>De novo transcriptome assembly of four accessions of the metal hyperaccumulator plant Noccaea caerulescens.</title>
        <authorList>
            <person name="Blande D."/>
            <person name="Halimaa P."/>
            <person name="Tervahauta A.I."/>
            <person name="Aarts M.G."/>
            <person name="Karenlampi S.O."/>
        </authorList>
    </citation>
    <scope>NUCLEOTIDE SEQUENCE</scope>
</reference>
<dbReference type="InterPro" id="IPR027417">
    <property type="entry name" value="P-loop_NTPase"/>
</dbReference>
<evidence type="ECO:0000256" key="4">
    <source>
        <dbReference type="SAM" id="Coils"/>
    </source>
</evidence>
<dbReference type="InterPro" id="IPR045058">
    <property type="entry name" value="GIMA/IAN/Toc"/>
</dbReference>